<keyword evidence="3 10" id="KW-0812">Transmembrane</keyword>
<comment type="subcellular location">
    <subcellularLocation>
        <location evidence="1 10">Cell membrane</location>
        <topology evidence="1 10">Multi-pass membrane protein</topology>
    </subcellularLocation>
</comment>
<comment type="caution">
    <text evidence="11">The sequence shown here is derived from an EMBL/GenBank/DDBJ whole genome shotgun (WGS) entry which is preliminary data.</text>
</comment>
<evidence type="ECO:0000256" key="2">
    <source>
        <dbReference type="ARBA" id="ARBA00022475"/>
    </source>
</evidence>
<organism evidence="11 12">
    <name type="scientific">Litorilinea aerophila</name>
    <dbReference type="NCBI Taxonomy" id="1204385"/>
    <lineage>
        <taxon>Bacteria</taxon>
        <taxon>Bacillati</taxon>
        <taxon>Chloroflexota</taxon>
        <taxon>Caldilineae</taxon>
        <taxon>Caldilineales</taxon>
        <taxon>Caldilineaceae</taxon>
        <taxon>Litorilinea</taxon>
    </lineage>
</organism>
<comment type="activity regulation">
    <text evidence="10">Na(+) is not transported, but it plays an essential structural role and its presence is essential for fluoride channel function.</text>
</comment>
<dbReference type="GO" id="GO:0062054">
    <property type="term" value="F:fluoride channel activity"/>
    <property type="evidence" value="ECO:0007669"/>
    <property type="project" value="UniProtKB-UniRule"/>
</dbReference>
<sequence length="125" mass="13286">MNRFIWIGLGAILGANARYLVGVWAGSRFGADFPYGTLLVNITGSLLLGFLVTLSAGRLQLSPELRLFLAVGFFGSYTTFSSFAVESIFLFQDGGLGRGIFNILGNNLIGLMGALLGVYLARALG</sequence>
<comment type="catalytic activity">
    <reaction evidence="8">
        <text>fluoride(in) = fluoride(out)</text>
        <dbReference type="Rhea" id="RHEA:76159"/>
        <dbReference type="ChEBI" id="CHEBI:17051"/>
    </reaction>
    <physiologicalReaction direction="left-to-right" evidence="8">
        <dbReference type="Rhea" id="RHEA:76160"/>
    </physiologicalReaction>
</comment>
<dbReference type="AlphaFoldDB" id="A0A540VJN4"/>
<keyword evidence="6 10" id="KW-0407">Ion channel</keyword>
<evidence type="ECO:0000256" key="5">
    <source>
        <dbReference type="ARBA" id="ARBA00023136"/>
    </source>
</evidence>
<evidence type="ECO:0000256" key="10">
    <source>
        <dbReference type="HAMAP-Rule" id="MF_00454"/>
    </source>
</evidence>
<keyword evidence="12" id="KW-1185">Reference proteome</keyword>
<comment type="similarity">
    <text evidence="7 10">Belongs to the fluoride channel Fluc/FEX (TC 1.A.43) family.</text>
</comment>
<feature type="binding site" evidence="10">
    <location>
        <position position="75"/>
    </location>
    <ligand>
        <name>Na(+)</name>
        <dbReference type="ChEBI" id="CHEBI:29101"/>
        <note>structural</note>
    </ligand>
</feature>
<evidence type="ECO:0000256" key="8">
    <source>
        <dbReference type="ARBA" id="ARBA00035585"/>
    </source>
</evidence>
<feature type="transmembrane region" description="Helical" evidence="10">
    <location>
        <begin position="103"/>
        <end position="121"/>
    </location>
</feature>
<keyword evidence="10" id="KW-0479">Metal-binding</keyword>
<dbReference type="FunCoup" id="A0A540VJN4">
    <property type="interactions" value="246"/>
</dbReference>
<dbReference type="EMBL" id="VIGC01000005">
    <property type="protein sequence ID" value="TQE96932.1"/>
    <property type="molecule type" value="Genomic_DNA"/>
</dbReference>
<keyword evidence="10" id="KW-0915">Sodium</keyword>
<evidence type="ECO:0000256" key="1">
    <source>
        <dbReference type="ARBA" id="ARBA00004651"/>
    </source>
</evidence>
<reference evidence="11 12" key="1">
    <citation type="submission" date="2019-06" db="EMBL/GenBank/DDBJ databases">
        <title>Genome sequence of Litorilinea aerophila BAA-2444.</title>
        <authorList>
            <person name="Maclea K.S."/>
            <person name="Maurais E.G."/>
            <person name="Iannazzi L.C."/>
        </authorList>
    </citation>
    <scope>NUCLEOTIDE SEQUENCE [LARGE SCALE GENOMIC DNA]</scope>
    <source>
        <strain evidence="11 12">ATCC BAA-2444</strain>
    </source>
</reference>
<dbReference type="NCBIfam" id="TIGR00494">
    <property type="entry name" value="crcB"/>
    <property type="match status" value="1"/>
</dbReference>
<evidence type="ECO:0000256" key="3">
    <source>
        <dbReference type="ARBA" id="ARBA00022692"/>
    </source>
</evidence>
<keyword evidence="2 10" id="KW-1003">Cell membrane</keyword>
<feature type="transmembrane region" description="Helical" evidence="10">
    <location>
        <begin position="67"/>
        <end position="91"/>
    </location>
</feature>
<evidence type="ECO:0000256" key="4">
    <source>
        <dbReference type="ARBA" id="ARBA00022989"/>
    </source>
</evidence>
<accession>A0A540VJN4</accession>
<dbReference type="GO" id="GO:0005886">
    <property type="term" value="C:plasma membrane"/>
    <property type="evidence" value="ECO:0007669"/>
    <property type="project" value="UniProtKB-SubCell"/>
</dbReference>
<dbReference type="GO" id="GO:0140114">
    <property type="term" value="P:cellular detoxification of fluoride"/>
    <property type="evidence" value="ECO:0007669"/>
    <property type="project" value="UniProtKB-UniRule"/>
</dbReference>
<evidence type="ECO:0000313" key="12">
    <source>
        <dbReference type="Proteomes" id="UP000317371"/>
    </source>
</evidence>
<name>A0A540VJN4_9CHLR</name>
<dbReference type="GO" id="GO:0046872">
    <property type="term" value="F:metal ion binding"/>
    <property type="evidence" value="ECO:0007669"/>
    <property type="project" value="UniProtKB-KW"/>
</dbReference>
<dbReference type="InterPro" id="IPR003691">
    <property type="entry name" value="FluC"/>
</dbReference>
<keyword evidence="10" id="KW-0813">Transport</keyword>
<keyword evidence="5 10" id="KW-0472">Membrane</keyword>
<dbReference type="RefSeq" id="WP_141608917.1">
    <property type="nucleotide sequence ID" value="NZ_VIGC02000005.1"/>
</dbReference>
<keyword evidence="10" id="KW-0406">Ion transport</keyword>
<dbReference type="InParanoid" id="A0A540VJN4"/>
<comment type="function">
    <text evidence="9 10">Fluoride-specific ion channel. Important for reducing fluoride concentration in the cell, thus reducing its toxicity.</text>
</comment>
<evidence type="ECO:0000256" key="6">
    <source>
        <dbReference type="ARBA" id="ARBA00023303"/>
    </source>
</evidence>
<gene>
    <name evidence="10 11" type="primary">crcB</name>
    <name evidence="10" type="synonym">fluC</name>
    <name evidence="11" type="ORF">FKZ61_04645</name>
</gene>
<dbReference type="OrthoDB" id="9815830at2"/>
<dbReference type="PANTHER" id="PTHR28259">
    <property type="entry name" value="FLUORIDE EXPORT PROTEIN 1-RELATED"/>
    <property type="match status" value="1"/>
</dbReference>
<protein>
    <recommendedName>
        <fullName evidence="10">Fluoride-specific ion channel FluC</fullName>
    </recommendedName>
</protein>
<dbReference type="HAMAP" id="MF_00454">
    <property type="entry name" value="FluC"/>
    <property type="match status" value="1"/>
</dbReference>
<evidence type="ECO:0000256" key="7">
    <source>
        <dbReference type="ARBA" id="ARBA00035120"/>
    </source>
</evidence>
<dbReference type="Proteomes" id="UP000317371">
    <property type="component" value="Unassembled WGS sequence"/>
</dbReference>
<feature type="transmembrane region" description="Helical" evidence="10">
    <location>
        <begin position="33"/>
        <end position="55"/>
    </location>
</feature>
<feature type="binding site" evidence="10">
    <location>
        <position position="78"/>
    </location>
    <ligand>
        <name>Na(+)</name>
        <dbReference type="ChEBI" id="CHEBI:29101"/>
        <note>structural</note>
    </ligand>
</feature>
<evidence type="ECO:0000256" key="9">
    <source>
        <dbReference type="ARBA" id="ARBA00049940"/>
    </source>
</evidence>
<proteinExistence type="inferred from homology"/>
<dbReference type="PANTHER" id="PTHR28259:SF1">
    <property type="entry name" value="FLUORIDE EXPORT PROTEIN 1-RELATED"/>
    <property type="match status" value="1"/>
</dbReference>
<keyword evidence="4 10" id="KW-1133">Transmembrane helix</keyword>
<dbReference type="Pfam" id="PF02537">
    <property type="entry name" value="CRCB"/>
    <property type="match status" value="1"/>
</dbReference>
<evidence type="ECO:0000313" key="11">
    <source>
        <dbReference type="EMBL" id="TQE96932.1"/>
    </source>
</evidence>